<dbReference type="InterPro" id="IPR000719">
    <property type="entry name" value="Prot_kinase_dom"/>
</dbReference>
<dbReference type="InterPro" id="IPR003591">
    <property type="entry name" value="Leu-rich_rpt_typical-subtyp"/>
</dbReference>
<evidence type="ECO:0000256" key="7">
    <source>
        <dbReference type="ARBA" id="ARBA00022737"/>
    </source>
</evidence>
<organism evidence="17 18">
    <name type="scientific">Sphenodon punctatus</name>
    <name type="common">Tuatara</name>
    <name type="synonym">Hatteria punctata</name>
    <dbReference type="NCBI Taxonomy" id="8508"/>
    <lineage>
        <taxon>Eukaryota</taxon>
        <taxon>Metazoa</taxon>
        <taxon>Chordata</taxon>
        <taxon>Craniata</taxon>
        <taxon>Vertebrata</taxon>
        <taxon>Euteleostomi</taxon>
        <taxon>Lepidosauria</taxon>
        <taxon>Sphenodontia</taxon>
        <taxon>Sphenodontidae</taxon>
        <taxon>Sphenodon</taxon>
    </lineage>
</organism>
<dbReference type="Pfam" id="PF25497">
    <property type="entry name" value="COR-B"/>
    <property type="match status" value="1"/>
</dbReference>
<comment type="similarity">
    <text evidence="2">Belongs to the protein kinase superfamily. TKL Ser/Thr protein kinase family. ROCO subfamily.</text>
</comment>
<name>A0A8D0GZ68_SPHPU</name>
<dbReference type="Gene3D" id="1.25.40.20">
    <property type="entry name" value="Ankyrin repeat-containing domain"/>
    <property type="match status" value="1"/>
</dbReference>
<dbReference type="SMART" id="SM00220">
    <property type="entry name" value="S_TKc"/>
    <property type="match status" value="1"/>
</dbReference>
<dbReference type="GO" id="GO:0004674">
    <property type="term" value="F:protein serine/threonine kinase activity"/>
    <property type="evidence" value="ECO:0007669"/>
    <property type="project" value="UniProtKB-KW"/>
</dbReference>
<dbReference type="Gene3D" id="1.10.510.10">
    <property type="entry name" value="Transferase(Phosphotransferase) domain 1"/>
    <property type="match status" value="1"/>
</dbReference>
<reference evidence="17" key="2">
    <citation type="submission" date="2025-09" db="UniProtKB">
        <authorList>
            <consortium name="Ensembl"/>
        </authorList>
    </citation>
    <scope>IDENTIFICATION</scope>
</reference>
<dbReference type="GO" id="GO:0005525">
    <property type="term" value="F:GTP binding"/>
    <property type="evidence" value="ECO:0007669"/>
    <property type="project" value="UniProtKB-KW"/>
</dbReference>
<evidence type="ECO:0000256" key="2">
    <source>
        <dbReference type="ARBA" id="ARBA00008171"/>
    </source>
</evidence>
<dbReference type="Pfam" id="PF08477">
    <property type="entry name" value="Roc"/>
    <property type="match status" value="1"/>
</dbReference>
<dbReference type="FunFam" id="3.30.70.1390:FF:000002">
    <property type="entry name" value="Leucine-rich repeat serine/threonine-protein kinase 1"/>
    <property type="match status" value="1"/>
</dbReference>
<dbReference type="SUPFAM" id="SSF50978">
    <property type="entry name" value="WD40 repeat-like"/>
    <property type="match status" value="1"/>
</dbReference>
<dbReference type="InterPro" id="IPR002110">
    <property type="entry name" value="Ankyrin_rpt"/>
</dbReference>
<evidence type="ECO:0000256" key="13">
    <source>
        <dbReference type="ARBA" id="ARBA00048679"/>
    </source>
</evidence>
<dbReference type="GeneTree" id="ENSGT00940000160363"/>
<feature type="region of interest" description="Disordered" evidence="14">
    <location>
        <begin position="1"/>
        <end position="34"/>
    </location>
</feature>
<dbReference type="Pfam" id="PF00023">
    <property type="entry name" value="Ank"/>
    <property type="match status" value="1"/>
</dbReference>
<evidence type="ECO:0000256" key="1">
    <source>
        <dbReference type="ARBA" id="ARBA00001946"/>
    </source>
</evidence>
<dbReference type="Gene3D" id="3.40.50.300">
    <property type="entry name" value="P-loop containing nucleotide triphosphate hydrolases"/>
    <property type="match status" value="1"/>
</dbReference>
<dbReference type="Proteomes" id="UP000694392">
    <property type="component" value="Unplaced"/>
</dbReference>
<dbReference type="Ensembl" id="ENSSPUT00000015287.1">
    <property type="protein sequence ID" value="ENSSPUP00000014328.1"/>
    <property type="gene ID" value="ENSSPUG00000010954.1"/>
</dbReference>
<comment type="cofactor">
    <cofactor evidence="1">
        <name>Mg(2+)</name>
        <dbReference type="ChEBI" id="CHEBI:18420"/>
    </cofactor>
</comment>
<dbReference type="SMART" id="SM00364">
    <property type="entry name" value="LRR_BAC"/>
    <property type="match status" value="9"/>
</dbReference>
<keyword evidence="18" id="KW-1185">Reference proteome</keyword>
<dbReference type="EC" id="2.7.11.1" evidence="3"/>
<dbReference type="SUPFAM" id="SSF56112">
    <property type="entry name" value="Protein kinase-like (PK-like)"/>
    <property type="match status" value="1"/>
</dbReference>
<feature type="domain" description="Roc" evidence="16">
    <location>
        <begin position="588"/>
        <end position="782"/>
    </location>
</feature>
<evidence type="ECO:0000259" key="15">
    <source>
        <dbReference type="PROSITE" id="PS50011"/>
    </source>
</evidence>
<comment type="catalytic activity">
    <reaction evidence="12">
        <text>L-threonyl-[protein] + ATP = O-phospho-L-threonyl-[protein] + ADP + H(+)</text>
        <dbReference type="Rhea" id="RHEA:46608"/>
        <dbReference type="Rhea" id="RHEA-COMP:11060"/>
        <dbReference type="Rhea" id="RHEA-COMP:11605"/>
        <dbReference type="ChEBI" id="CHEBI:15378"/>
        <dbReference type="ChEBI" id="CHEBI:30013"/>
        <dbReference type="ChEBI" id="CHEBI:30616"/>
        <dbReference type="ChEBI" id="CHEBI:61977"/>
        <dbReference type="ChEBI" id="CHEBI:456216"/>
        <dbReference type="EC" id="2.7.11.1"/>
    </reaction>
</comment>
<evidence type="ECO:0000259" key="16">
    <source>
        <dbReference type="PROSITE" id="PS51424"/>
    </source>
</evidence>
<evidence type="ECO:0000256" key="8">
    <source>
        <dbReference type="ARBA" id="ARBA00022741"/>
    </source>
</evidence>
<keyword evidence="5" id="KW-0433">Leucine-rich repeat</keyword>
<evidence type="ECO:0000256" key="14">
    <source>
        <dbReference type="SAM" id="MobiDB-lite"/>
    </source>
</evidence>
<dbReference type="PROSITE" id="PS51424">
    <property type="entry name" value="ROC"/>
    <property type="match status" value="1"/>
</dbReference>
<dbReference type="PROSITE" id="PS50011">
    <property type="entry name" value="PROTEIN_KINASE_DOM"/>
    <property type="match status" value="1"/>
</dbReference>
<dbReference type="GO" id="GO:0005739">
    <property type="term" value="C:mitochondrion"/>
    <property type="evidence" value="ECO:0007669"/>
    <property type="project" value="Ensembl"/>
</dbReference>
<dbReference type="FunFam" id="3.80.10.10:FF:000091">
    <property type="entry name" value="leucine-rich repeat serine/threonine-protein kinase 1"/>
    <property type="match status" value="1"/>
</dbReference>
<dbReference type="InterPro" id="IPR001611">
    <property type="entry name" value="Leu-rich_rpt"/>
</dbReference>
<accession>A0A8D0GZ68</accession>
<evidence type="ECO:0000256" key="12">
    <source>
        <dbReference type="ARBA" id="ARBA00047899"/>
    </source>
</evidence>
<dbReference type="SMART" id="SM00248">
    <property type="entry name" value="ANK"/>
    <property type="match status" value="2"/>
</dbReference>
<comment type="catalytic activity">
    <reaction evidence="13">
        <text>L-seryl-[protein] + ATP = O-phospho-L-seryl-[protein] + ADP + H(+)</text>
        <dbReference type="Rhea" id="RHEA:17989"/>
        <dbReference type="Rhea" id="RHEA-COMP:9863"/>
        <dbReference type="Rhea" id="RHEA-COMP:11604"/>
        <dbReference type="ChEBI" id="CHEBI:15378"/>
        <dbReference type="ChEBI" id="CHEBI:29999"/>
        <dbReference type="ChEBI" id="CHEBI:30616"/>
        <dbReference type="ChEBI" id="CHEBI:83421"/>
        <dbReference type="ChEBI" id="CHEBI:456216"/>
        <dbReference type="EC" id="2.7.11.1"/>
    </reaction>
</comment>
<dbReference type="FunFam" id="3.40.50.300:FF:000698">
    <property type="entry name" value="Leucine-rich repeat serine/threonine-protein kinase 1"/>
    <property type="match status" value="1"/>
</dbReference>
<dbReference type="InterPro" id="IPR032171">
    <property type="entry name" value="COR-A"/>
</dbReference>
<protein>
    <recommendedName>
        <fullName evidence="3">non-specific serine/threonine protein kinase</fullName>
        <ecNumber evidence="3">2.7.11.1</ecNumber>
    </recommendedName>
</protein>
<dbReference type="SUPFAM" id="SSF52540">
    <property type="entry name" value="P-loop containing nucleoside triphosphate hydrolases"/>
    <property type="match status" value="1"/>
</dbReference>
<dbReference type="SMART" id="SM00369">
    <property type="entry name" value="LRR_TYP"/>
    <property type="match status" value="8"/>
</dbReference>
<evidence type="ECO:0000256" key="10">
    <source>
        <dbReference type="ARBA" id="ARBA00022840"/>
    </source>
</evidence>
<keyword evidence="11" id="KW-0342">GTP-binding</keyword>
<dbReference type="Pfam" id="PF07714">
    <property type="entry name" value="PK_Tyr_Ser-Thr"/>
    <property type="match status" value="1"/>
</dbReference>
<dbReference type="FunFam" id="3.80.10.10:FF:000753">
    <property type="entry name" value="Leucine rich repeat kinase 1"/>
    <property type="match status" value="1"/>
</dbReference>
<feature type="domain" description="Protein kinase" evidence="15">
    <location>
        <begin position="1198"/>
        <end position="1483"/>
    </location>
</feature>
<dbReference type="InterPro" id="IPR027417">
    <property type="entry name" value="P-loop_NTPase"/>
</dbReference>
<dbReference type="InterPro" id="IPR020859">
    <property type="entry name" value="ROC"/>
</dbReference>
<dbReference type="SUPFAM" id="SSF52058">
    <property type="entry name" value="L domain-like"/>
    <property type="match status" value="2"/>
</dbReference>
<sequence length="1948" mass="218286">SFPAQPGVEHCGGRSPSIADMGIKQSTTADDSIDQSPALENIQAAYKCGETGKAQELIKISCEGNVSLQVEKSQSAESQPSLCYTSVAAPSHASNVSPSLLVGPNNFQQLLNWMLAIACQQGHLDIVKLLILTYSADPDSCAVRRNEFPVLIRLPLYAAIKTGNEEIAVFLLRNGAVFCSYILMDSPESSKHLLRKYFVETTVLPSTTAAALCVSWSNLKLPWVDLDWLIDISCQITELDLSANCLTSVPSVIPWGLINLQKLNLSDNKLSELPGVQSSDEIICTRLLEVDVSNNRLSILPSGFLHLTKLQKLLATRNYLEKLFDEETTNWIGLRKLQELDVSDNKLVELPTLFLYCLKSLNSLNVSRNHLKAFPEPWACPLKCLKASGNSLESLPDTLIVFWKNHLREVDFAENALKEALQGLFQLEALVSLKLSGNQLLTLPSQDKWTCRQLKSLDLSKNQLGKTVDEGFKTKRIPFFTTRSRARAGTEIGSFLEFPAFLSDSLEVLYLNDNQLDSVPQSVCLLKGLTELYIGNNSGIRELPPELGQLANLWQLDIEELNISNIPAEIRKEGPKTVLAYLRAQLRKAEKCKLMKMIIVGPPRQGKSTLVEILQTGKTPQMMHSEATIRTTKWELQKPAGFRAKVDSVEFNVWDIGGPASMSTVNQCFFTDKALYVVVWNLALGEEAVANLQFWLLNIEAKAPNSVVLVIGTHLDLIETKFRVERIATLRAYVLALCRSPSGSRATGFPDITFKHLHEISCKTLEGLEALRQLIFYVVCNMKDVGSSICSQKLVGRLIPRSYLGLQEAIIAEQQRRQQMDNVQYLTDRQIEQILEKIPGNDIKDYEDLQSAISFLIETGTLLHFPDTSHGLRNLYFLDPVWLSECLQRIFNVKSSKSVAKNGVIKAEDLRMLLVGTGFTEQTEEQYFQFLAKFEIALPVANNSYLLPHLLPAKPALDIHGLCQKTTNTVQRVFKMSFVPVGFWQRFIARMLISLAEMDLQLFENKKNTKNRSKRVTIYSFTGTQRNRCSTFRVNRNHTIYWQEGLFVTFDGGYLSVESSDVNWKKKKSGGIKIICQSEVRDFSAMAFITDHVNSLIDQWFPALTATESDGTLLMEQYVPCHICATSRVLESEANEKIEDLQYFNMEDCVLEAIELDCITCACHPDNPVPLQELVPELFMTDFPSRLFLENSQLEYSENENHVLGQGGSGTIIYRARYQGKPVAVKRFQIKKCKSSACLSVLLDTMLRHLRAMDAMKSFSEFRQEASMLHSLQHPCIVSLIGISIHPLCFALELAPLGSLTTVLSENAKGASFVPLGHMLTLKIAYQIATGLAYLHKKNIIFCDLKSDNILVWSLNVKEHVNIKLSDYGISRQSFHEGALGVEGTPGYQAPEIRPRIVYDEKVDMFSYGMVLYELLSGHRPVLGQHQLQIAKKLSKGIRPVLGNPEEVQFHRMQTLMMECWDTKPEKRPLAVSVVGQMKQPTFATFMYLLGFGKQTSFFSSQGQEYTVVFWDGKEDTRNYTVVNTEKGFIEVERMSCPGMKLCCQLKIQNALWTATEDQKIYVYSLQGMCPLKAPQKGLDTPSTVSCFLAVPVVKKNSYLVLAGLSDGLLAVFLVSRGIPDDGCSYLCSHTANRSKFSIGDDDPRQNPYPVKSMEIVNSGAEVWYSNGPGILILDCVTMKISRRLEAYSPPSVITSMACNSDCHGEEVVWCLDDKTNFLVMFHASTYQLCARYFCGDFSPLRDMFTIQSPATVIPATTALNRKEHESSNSLTDMSIVYSQELGTQILNHQDSLTDYCSVSSYSSSPPNQAIRSFSSLPSSPTSSSSVLLSTDYEEFDNRESRQHLQAVKVLPVKDLLWIPRRGGDIIVISLEKESGSQRGRVIAVLKARETLVDAAVGAKDVVMCCFQNESAEWCLAAWRSWGAREFDIFYQSYEELGRLEAGMRKRR</sequence>
<dbReference type="InterPro" id="IPR050647">
    <property type="entry name" value="Plant_LRR-RLKs"/>
</dbReference>
<evidence type="ECO:0000256" key="3">
    <source>
        <dbReference type="ARBA" id="ARBA00012513"/>
    </source>
</evidence>
<dbReference type="OMA" id="GEEVIWC"/>
<reference evidence="17" key="1">
    <citation type="submission" date="2025-08" db="UniProtKB">
        <authorList>
            <consortium name="Ensembl"/>
        </authorList>
    </citation>
    <scope>IDENTIFICATION</scope>
</reference>
<dbReference type="GO" id="GO:0005524">
    <property type="term" value="F:ATP binding"/>
    <property type="evidence" value="ECO:0007669"/>
    <property type="project" value="UniProtKB-KW"/>
</dbReference>
<gene>
    <name evidence="17" type="primary">LRRK1</name>
</gene>
<dbReference type="InterPro" id="IPR001245">
    <property type="entry name" value="Ser-Thr/Tyr_kinase_cat_dom"/>
</dbReference>
<dbReference type="PROSITE" id="PS51450">
    <property type="entry name" value="LRR"/>
    <property type="match status" value="3"/>
</dbReference>
<keyword evidence="10" id="KW-0067">ATP-binding</keyword>
<evidence type="ECO:0000256" key="9">
    <source>
        <dbReference type="ARBA" id="ARBA00022777"/>
    </source>
</evidence>
<dbReference type="GO" id="GO:0036035">
    <property type="term" value="P:osteoclast development"/>
    <property type="evidence" value="ECO:0007669"/>
    <property type="project" value="Ensembl"/>
</dbReference>
<evidence type="ECO:0000256" key="6">
    <source>
        <dbReference type="ARBA" id="ARBA00022679"/>
    </source>
</evidence>
<keyword evidence="9" id="KW-0418">Kinase</keyword>
<evidence type="ECO:0000313" key="18">
    <source>
        <dbReference type="Proteomes" id="UP000694392"/>
    </source>
</evidence>
<keyword evidence="4" id="KW-0723">Serine/threonine-protein kinase</keyword>
<dbReference type="GO" id="GO:0035556">
    <property type="term" value="P:intracellular signal transduction"/>
    <property type="evidence" value="ECO:0007669"/>
    <property type="project" value="Ensembl"/>
</dbReference>
<dbReference type="GO" id="GO:0090263">
    <property type="term" value="P:positive regulation of canonical Wnt signaling pathway"/>
    <property type="evidence" value="ECO:0007669"/>
    <property type="project" value="Ensembl"/>
</dbReference>
<evidence type="ECO:0000256" key="4">
    <source>
        <dbReference type="ARBA" id="ARBA00022527"/>
    </source>
</evidence>
<proteinExistence type="inferred from homology"/>
<dbReference type="InterPro" id="IPR036322">
    <property type="entry name" value="WD40_repeat_dom_sf"/>
</dbReference>
<dbReference type="PANTHER" id="PTHR48056:SF81">
    <property type="entry name" value="RECEPTOR PROTEIN-TYROSINE KINASE CEPR1"/>
    <property type="match status" value="1"/>
</dbReference>
<evidence type="ECO:0000256" key="11">
    <source>
        <dbReference type="ARBA" id="ARBA00023134"/>
    </source>
</evidence>
<dbReference type="Gene3D" id="3.80.10.10">
    <property type="entry name" value="Ribonuclease Inhibitor"/>
    <property type="match status" value="3"/>
</dbReference>
<evidence type="ECO:0000313" key="17">
    <source>
        <dbReference type="Ensembl" id="ENSSPUP00000014328.1"/>
    </source>
</evidence>
<dbReference type="Pfam" id="PF16095">
    <property type="entry name" value="COR-A"/>
    <property type="match status" value="1"/>
</dbReference>
<evidence type="ECO:0000256" key="5">
    <source>
        <dbReference type="ARBA" id="ARBA00022614"/>
    </source>
</evidence>
<dbReference type="InterPro" id="IPR011009">
    <property type="entry name" value="Kinase-like_dom_sf"/>
</dbReference>
<dbReference type="InterPro" id="IPR032675">
    <property type="entry name" value="LRR_dom_sf"/>
</dbReference>
<dbReference type="InterPro" id="IPR036770">
    <property type="entry name" value="Ankyrin_rpt-contain_sf"/>
</dbReference>
<dbReference type="GO" id="GO:0045453">
    <property type="term" value="P:bone resorption"/>
    <property type="evidence" value="ECO:0007669"/>
    <property type="project" value="Ensembl"/>
</dbReference>
<dbReference type="GO" id="GO:0042802">
    <property type="term" value="F:identical protein binding"/>
    <property type="evidence" value="ECO:0007669"/>
    <property type="project" value="Ensembl"/>
</dbReference>
<dbReference type="FunFam" id="1.10.510.10:FF:000361">
    <property type="entry name" value="Leucine-rich repeat serine/threonine-protein kinase 1"/>
    <property type="match status" value="1"/>
</dbReference>
<dbReference type="PANTHER" id="PTHR48056">
    <property type="entry name" value="LRR RECEPTOR-LIKE SERINE/THREONINE-PROTEIN KINASE-RELATED"/>
    <property type="match status" value="1"/>
</dbReference>
<dbReference type="GO" id="GO:1902533">
    <property type="term" value="P:positive regulation of intracellular signal transduction"/>
    <property type="evidence" value="ECO:0007669"/>
    <property type="project" value="Ensembl"/>
</dbReference>
<dbReference type="InterPro" id="IPR057263">
    <property type="entry name" value="COR-B"/>
</dbReference>
<keyword evidence="6" id="KW-0808">Transferase</keyword>
<dbReference type="GO" id="GO:0005829">
    <property type="term" value="C:cytosol"/>
    <property type="evidence" value="ECO:0007669"/>
    <property type="project" value="Ensembl"/>
</dbReference>
<dbReference type="Gene3D" id="3.30.70.1390">
    <property type="entry name" value="ROC domain from the Parkinson's disease-associated leucine-rich repeat kinase 2"/>
    <property type="match status" value="1"/>
</dbReference>
<keyword evidence="8" id="KW-0547">Nucleotide-binding</keyword>
<keyword evidence="7" id="KW-0677">Repeat</keyword>
<dbReference type="SUPFAM" id="SSF48403">
    <property type="entry name" value="Ankyrin repeat"/>
    <property type="match status" value="1"/>
</dbReference>